<dbReference type="RefSeq" id="XP_029222483.1">
    <property type="nucleotide sequence ID" value="XM_029359570.1"/>
</dbReference>
<dbReference type="InterPro" id="IPR036513">
    <property type="entry name" value="STAS_dom_sf"/>
</dbReference>
<feature type="region of interest" description="Disordered" evidence="5">
    <location>
        <begin position="1135"/>
        <end position="1205"/>
    </location>
</feature>
<dbReference type="STRING" id="94643.A0A2A9MMC2"/>
<dbReference type="EMBL" id="NWUJ01000001">
    <property type="protein sequence ID" value="PFH38474.1"/>
    <property type="molecule type" value="Genomic_DNA"/>
</dbReference>
<proteinExistence type="predicted"/>
<dbReference type="PANTHER" id="PTHR43310">
    <property type="entry name" value="SULFATE TRANSPORTER YBAR-RELATED"/>
    <property type="match status" value="1"/>
</dbReference>
<dbReference type="Gene3D" id="3.30.750.24">
    <property type="entry name" value="STAS domain"/>
    <property type="match status" value="1"/>
</dbReference>
<feature type="compositionally biased region" description="Basic residues" evidence="5">
    <location>
        <begin position="148"/>
        <end position="160"/>
    </location>
</feature>
<feature type="region of interest" description="Disordered" evidence="5">
    <location>
        <begin position="1240"/>
        <end position="1319"/>
    </location>
</feature>
<dbReference type="SUPFAM" id="SSF52091">
    <property type="entry name" value="SpoIIaa-like"/>
    <property type="match status" value="1"/>
</dbReference>
<evidence type="ECO:0000256" key="4">
    <source>
        <dbReference type="ARBA" id="ARBA00023136"/>
    </source>
</evidence>
<dbReference type="CDD" id="cd07042">
    <property type="entry name" value="STAS_SulP_like_sulfate_transporter"/>
    <property type="match status" value="1"/>
</dbReference>
<feature type="compositionally biased region" description="Basic and acidic residues" evidence="5">
    <location>
        <begin position="1300"/>
        <end position="1319"/>
    </location>
</feature>
<dbReference type="InterPro" id="IPR011547">
    <property type="entry name" value="SLC26A/SulP_dom"/>
</dbReference>
<feature type="region of interest" description="Disordered" evidence="5">
    <location>
        <begin position="723"/>
        <end position="758"/>
    </location>
</feature>
<feature type="transmembrane region" description="Helical" evidence="6">
    <location>
        <begin position="956"/>
        <end position="987"/>
    </location>
</feature>
<accession>A0A2A9MMC2</accession>
<keyword evidence="9" id="KW-1185">Reference proteome</keyword>
<dbReference type="GeneID" id="40305878"/>
<reference evidence="8 9" key="1">
    <citation type="submission" date="2017-09" db="EMBL/GenBank/DDBJ databases">
        <title>Genome sequencing of Besnoitia besnoiti strain Bb-Ger1.</title>
        <authorList>
            <person name="Schares G."/>
            <person name="Venepally P."/>
            <person name="Lorenzi H.A."/>
        </authorList>
    </citation>
    <scope>NUCLEOTIDE SEQUENCE [LARGE SCALE GENOMIC DNA]</scope>
    <source>
        <strain evidence="8 9">Bb-Ger1</strain>
    </source>
</reference>
<name>A0A2A9MMC2_BESBE</name>
<feature type="transmembrane region" description="Helical" evidence="6">
    <location>
        <begin position="845"/>
        <end position="872"/>
    </location>
</feature>
<evidence type="ECO:0000259" key="7">
    <source>
        <dbReference type="Pfam" id="PF00916"/>
    </source>
</evidence>
<gene>
    <name evidence="8" type="ORF">BESB_008160</name>
</gene>
<dbReference type="VEuPathDB" id="ToxoDB:BESB_008160"/>
<feature type="region of interest" description="Disordered" evidence="5">
    <location>
        <begin position="554"/>
        <end position="707"/>
    </location>
</feature>
<organism evidence="8 9">
    <name type="scientific">Besnoitia besnoiti</name>
    <name type="common">Apicomplexan protozoan</name>
    <dbReference type="NCBI Taxonomy" id="94643"/>
    <lineage>
        <taxon>Eukaryota</taxon>
        <taxon>Sar</taxon>
        <taxon>Alveolata</taxon>
        <taxon>Apicomplexa</taxon>
        <taxon>Conoidasida</taxon>
        <taxon>Coccidia</taxon>
        <taxon>Eucoccidiorida</taxon>
        <taxon>Eimeriorina</taxon>
        <taxon>Sarcocystidae</taxon>
        <taxon>Besnoitia</taxon>
    </lineage>
</organism>
<feature type="region of interest" description="Disordered" evidence="5">
    <location>
        <begin position="102"/>
        <end position="179"/>
    </location>
</feature>
<feature type="compositionally biased region" description="Basic and acidic residues" evidence="5">
    <location>
        <begin position="601"/>
        <end position="640"/>
    </location>
</feature>
<feature type="transmembrane region" description="Helical" evidence="6">
    <location>
        <begin position="237"/>
        <end position="255"/>
    </location>
</feature>
<feature type="transmembrane region" description="Helical" evidence="6">
    <location>
        <begin position="267"/>
        <end position="286"/>
    </location>
</feature>
<keyword evidence="3 6" id="KW-1133">Transmembrane helix</keyword>
<feature type="compositionally biased region" description="Low complexity" evidence="5">
    <location>
        <begin position="667"/>
        <end position="679"/>
    </location>
</feature>
<comment type="subcellular location">
    <subcellularLocation>
        <location evidence="1">Membrane</location>
        <topology evidence="1">Multi-pass membrane protein</topology>
    </subcellularLocation>
</comment>
<feature type="compositionally biased region" description="Low complexity" evidence="5">
    <location>
        <begin position="1152"/>
        <end position="1171"/>
    </location>
</feature>
<protein>
    <submittedName>
        <fullName evidence="8">Inorganic anion transporter, sulfate permease (SulP) family protein</fullName>
    </submittedName>
</protein>
<feature type="compositionally biased region" description="Basic and acidic residues" evidence="5">
    <location>
        <begin position="1182"/>
        <end position="1205"/>
    </location>
</feature>
<feature type="transmembrane region" description="Helical" evidence="6">
    <location>
        <begin position="480"/>
        <end position="502"/>
    </location>
</feature>
<dbReference type="KEGG" id="bbes:BESB_008160"/>
<feature type="compositionally biased region" description="Low complexity" evidence="5">
    <location>
        <begin position="588"/>
        <end position="600"/>
    </location>
</feature>
<dbReference type="GO" id="GO:0016020">
    <property type="term" value="C:membrane"/>
    <property type="evidence" value="ECO:0007669"/>
    <property type="project" value="UniProtKB-SubCell"/>
</dbReference>
<keyword evidence="4 6" id="KW-0472">Membrane</keyword>
<evidence type="ECO:0000256" key="2">
    <source>
        <dbReference type="ARBA" id="ARBA00022692"/>
    </source>
</evidence>
<feature type="compositionally biased region" description="Basic and acidic residues" evidence="5">
    <location>
        <begin position="1263"/>
        <end position="1293"/>
    </location>
</feature>
<feature type="compositionally biased region" description="Gly residues" evidence="5">
    <location>
        <begin position="573"/>
        <end position="584"/>
    </location>
</feature>
<dbReference type="InterPro" id="IPR052706">
    <property type="entry name" value="Membrane-Transporter-like"/>
</dbReference>
<evidence type="ECO:0000256" key="3">
    <source>
        <dbReference type="ARBA" id="ARBA00022989"/>
    </source>
</evidence>
<dbReference type="OrthoDB" id="288203at2759"/>
<feature type="transmembrane region" description="Helical" evidence="6">
    <location>
        <begin position="352"/>
        <end position="372"/>
    </location>
</feature>
<evidence type="ECO:0000256" key="1">
    <source>
        <dbReference type="ARBA" id="ARBA00004141"/>
    </source>
</evidence>
<evidence type="ECO:0000256" key="6">
    <source>
        <dbReference type="SAM" id="Phobius"/>
    </source>
</evidence>
<feature type="transmembrane region" description="Helical" evidence="6">
    <location>
        <begin position="327"/>
        <end position="346"/>
    </location>
</feature>
<dbReference type="Proteomes" id="UP000224006">
    <property type="component" value="Chromosome I"/>
</dbReference>
<feature type="compositionally biased region" description="Basic and acidic residues" evidence="5">
    <location>
        <begin position="1"/>
        <end position="12"/>
    </location>
</feature>
<feature type="compositionally biased region" description="Basic and acidic residues" evidence="5">
    <location>
        <begin position="102"/>
        <end position="115"/>
    </location>
</feature>
<feature type="domain" description="SLC26A/SulP transporter" evidence="7">
    <location>
        <begin position="839"/>
        <end position="918"/>
    </location>
</feature>
<feature type="compositionally biased region" description="Basic and acidic residues" evidence="5">
    <location>
        <begin position="27"/>
        <end position="47"/>
    </location>
</feature>
<keyword evidence="2 6" id="KW-0812">Transmembrane</keyword>
<comment type="caution">
    <text evidence="8">The sequence shown here is derived from an EMBL/GenBank/DDBJ whole genome shotgun (WGS) entry which is preliminary data.</text>
</comment>
<feature type="domain" description="SLC26A/SulP transporter" evidence="7">
    <location>
        <begin position="242"/>
        <end position="376"/>
    </location>
</feature>
<dbReference type="Pfam" id="PF00916">
    <property type="entry name" value="Sulfate_transp"/>
    <property type="match status" value="2"/>
</dbReference>
<evidence type="ECO:0000313" key="9">
    <source>
        <dbReference type="Proteomes" id="UP000224006"/>
    </source>
</evidence>
<feature type="transmembrane region" description="Helical" evidence="6">
    <location>
        <begin position="908"/>
        <end position="935"/>
    </location>
</feature>
<feature type="region of interest" description="Disordered" evidence="5">
    <location>
        <begin position="1"/>
        <end position="80"/>
    </location>
</feature>
<sequence length="1319" mass="140379">MRPARRGEEGRKVTGASADAGGASRQTTREEGERREGGRRDSGDAESVRVGVATEEGKRKKRREPARGGEDLLPGLPARDARLVVPLAQLDNRAYYVHDAEKEGDRSMEARRDVSEWSPVPPPRSSPSAPETFQLMPVVGDRAIATGARRRRKKKPGFRRKSVDGEDRSPAPGRGGGLFLHPALGDDSEEYVEEHDESPKSSLCSTDCCAGFWRRRWQVMQGWSWGWGFTNRPRDGVRYYISEIFAALIVALTQVPESASFALMANLPPALGVHSAWLIGLFACGLGGRPGMINGVTGSFAATIGAFTTRTCSPTTLKCEVKGVETLVVSVFFAGLLLVLTAFSRLASLVQLIPASVTIGFCNGIAIIIFLAQLQIFRDPATRLFITGSRAGWMAAECVLAAVVMEGWKKIPIVGKLLPGSLISMVAAGLMEFLLARPFFETKTPTIGEVAELTPNSALPIPFFADERWDFRSKIEWKDAFVHGCILAVVATLETLMTVQVVDIYAAQAALPPEPKAPKKTTFRRFLERGWSPLWAKTDGRSNGLLHTLASDAPEKLAGGESPFEKSALAGGAAAGSGPDGGPRGAREGVSAGAVASGAKAEGEGRQARRLGDGAEPEGGRELVSHGADAQKRGTAHDLSSENTSVDTGAFSPRAAAADGLGTSSQSGAGCAAPGTASSPPSPKGGDLEEGEGTGGRRARKKAVGAQMSRVAVYGRELEGPAAHEAAAAQGGDESSAVSPGGAEGPQGRLLAPERTDSGRYEKRDLRLPLCCPALPLSMEHMHASDRFLPFGRHGGADAASLRASGGEDSERGLVGSAATAGEKEEAVAILRGKPPVKGDGNQQLWAAGVANIVCAFFGGMGGGAMIGLSVMNLRSGGKGKESGFLQAIFVFILIAAAYKVLNYLPIAALAGIMFCVAFHTFKWFSLPMVVASFLPERLRTLHPCLVQKITRADAVIVVAVTLCCKFLNVAMAAGIGIFIAALIFAWEANRRFCVEAAEDEKRQIKYYEVHGPLCFSTASKFESAFNYDADPPTVVCMLSGNTRLFDYSAMATMNALSRGYKRRGKTLHFKGMSHGCLNMMAKANHLMQHMDYELIGLEVPPIHHLVEVHPDDDRESVFADTLFASSNLASRASFSKRNARQQGPGPAARALESGSLQPSSSLSRVVAASSTPPFFPAGEGHQGRDEERPSDPEPAAARRAEATDKFVFNPHARSDACETDEGPSFSLSCEMASTAAGQRTLVDDGGGMAVEEKKKRKGIFSGDRKRLERRGAAASAERKETEDKEADARADGRGGAPKATERRRGSPAEERHDGSHQP</sequence>
<evidence type="ECO:0000313" key="8">
    <source>
        <dbReference type="EMBL" id="PFH38474.1"/>
    </source>
</evidence>
<dbReference type="PANTHER" id="PTHR43310:SF1">
    <property type="entry name" value="SULFATE TRANSPORTER YBAR-RELATED"/>
    <property type="match status" value="1"/>
</dbReference>
<evidence type="ECO:0000256" key="5">
    <source>
        <dbReference type="SAM" id="MobiDB-lite"/>
    </source>
</evidence>
<feature type="transmembrane region" description="Helical" evidence="6">
    <location>
        <begin position="417"/>
        <end position="435"/>
    </location>
</feature>